<evidence type="ECO:0000259" key="1">
    <source>
        <dbReference type="Pfam" id="PF00425"/>
    </source>
</evidence>
<dbReference type="EMBL" id="VSSQ01056217">
    <property type="protein sequence ID" value="MPN10078.1"/>
    <property type="molecule type" value="Genomic_DNA"/>
</dbReference>
<comment type="caution">
    <text evidence="2">The sequence shown here is derived from an EMBL/GenBank/DDBJ whole genome shotgun (WGS) entry which is preliminary data.</text>
</comment>
<reference evidence="2" key="1">
    <citation type="submission" date="2019-08" db="EMBL/GenBank/DDBJ databases">
        <authorList>
            <person name="Kucharzyk K."/>
            <person name="Murdoch R.W."/>
            <person name="Higgins S."/>
            <person name="Loffler F."/>
        </authorList>
    </citation>
    <scope>NUCLEOTIDE SEQUENCE</scope>
</reference>
<gene>
    <name evidence="2" type="primary">trpE_27</name>
    <name evidence="2" type="ORF">SDC9_157371</name>
</gene>
<keyword evidence="2" id="KW-0456">Lyase</keyword>
<dbReference type="GO" id="GO:0004049">
    <property type="term" value="F:anthranilate synthase activity"/>
    <property type="evidence" value="ECO:0007669"/>
    <property type="project" value="UniProtKB-EC"/>
</dbReference>
<dbReference type="EC" id="4.1.3.27" evidence="2"/>
<organism evidence="2">
    <name type="scientific">bioreactor metagenome</name>
    <dbReference type="NCBI Taxonomy" id="1076179"/>
    <lineage>
        <taxon>unclassified sequences</taxon>
        <taxon>metagenomes</taxon>
        <taxon>ecological metagenomes</taxon>
    </lineage>
</organism>
<dbReference type="InterPro" id="IPR015890">
    <property type="entry name" value="Chorismate_C"/>
</dbReference>
<dbReference type="GO" id="GO:0000162">
    <property type="term" value="P:L-tryptophan biosynthetic process"/>
    <property type="evidence" value="ECO:0007669"/>
    <property type="project" value="TreeGrafter"/>
</dbReference>
<protein>
    <submittedName>
        <fullName evidence="2">Anthranilate synthase component 1</fullName>
        <ecNumber evidence="2">4.1.3.27</ecNumber>
    </submittedName>
</protein>
<feature type="domain" description="Chorismate-utilising enzyme C-terminal" evidence="1">
    <location>
        <begin position="1"/>
        <end position="55"/>
    </location>
</feature>
<dbReference type="AlphaFoldDB" id="A0A645F6S5"/>
<accession>A0A645F6S5</accession>
<name>A0A645F6S5_9ZZZZ</name>
<dbReference type="PANTHER" id="PTHR11236">
    <property type="entry name" value="AMINOBENZOATE/ANTHRANILATE SYNTHASE"/>
    <property type="match status" value="1"/>
</dbReference>
<dbReference type="PANTHER" id="PTHR11236:SF9">
    <property type="entry name" value="ANTHRANILATE SYNTHASE COMPONENT 1"/>
    <property type="match status" value="1"/>
</dbReference>
<dbReference type="Pfam" id="PF00425">
    <property type="entry name" value="Chorismate_bind"/>
    <property type="match status" value="1"/>
</dbReference>
<dbReference type="InterPro" id="IPR019999">
    <property type="entry name" value="Anth_synth_I-like"/>
</dbReference>
<dbReference type="InterPro" id="IPR005801">
    <property type="entry name" value="ADC_synthase"/>
</dbReference>
<sequence length="56" mass="6235">MFYFNFGHRQLIGASPEMLVKVANGKIEACPIAGTRPRGRNETEDTLLAEQLLNDT</sequence>
<proteinExistence type="predicted"/>
<dbReference type="Gene3D" id="3.60.120.10">
    <property type="entry name" value="Anthranilate synthase"/>
    <property type="match status" value="1"/>
</dbReference>
<dbReference type="SUPFAM" id="SSF56322">
    <property type="entry name" value="ADC synthase"/>
    <property type="match status" value="1"/>
</dbReference>
<evidence type="ECO:0000313" key="2">
    <source>
        <dbReference type="EMBL" id="MPN10078.1"/>
    </source>
</evidence>